<gene>
    <name evidence="2" type="ORF">ACFQY0_11005</name>
</gene>
<accession>A0ABW2L5R4</accession>
<feature type="signal peptide" evidence="1">
    <location>
        <begin position="1"/>
        <end position="19"/>
    </location>
</feature>
<sequence length="245" mass="25354">MKLNFALLTTFLTSQTAFSALSVGSIGFVGFNVDGDDDFAFVALTAIPANESIFFTDDEWNGSSFIRGEGALEWIAPASGVTVGQVVTIKGGPATVDIGSVSDSYGTFALSTSGDEIFAYQAASYDDTPTAFLSAFTNNGSGGSLNLDNTGLTVGTSAVDFAAEYGDGDDGGYYLGDRTSEASFSAYAALINNPANWGVETSTGVNAVPFFAGDFSVVPEPSVALLGGLGFLSILRRRRQPLPLS</sequence>
<evidence type="ECO:0000313" key="2">
    <source>
        <dbReference type="EMBL" id="MFC7337707.1"/>
    </source>
</evidence>
<reference evidence="3" key="1">
    <citation type="journal article" date="2019" name="Int. J. Syst. Evol. Microbiol.">
        <title>The Global Catalogue of Microorganisms (GCM) 10K type strain sequencing project: providing services to taxonomists for standard genome sequencing and annotation.</title>
        <authorList>
            <consortium name="The Broad Institute Genomics Platform"/>
            <consortium name="The Broad Institute Genome Sequencing Center for Infectious Disease"/>
            <person name="Wu L."/>
            <person name="Ma J."/>
        </authorList>
    </citation>
    <scope>NUCLEOTIDE SEQUENCE [LARGE SCALE GENOMIC DNA]</scope>
    <source>
        <strain evidence="3">CGMCC 4.1467</strain>
    </source>
</reference>
<organism evidence="2 3">
    <name type="scientific">Haloferula chungangensis</name>
    <dbReference type="NCBI Taxonomy" id="1048331"/>
    <lineage>
        <taxon>Bacteria</taxon>
        <taxon>Pseudomonadati</taxon>
        <taxon>Verrucomicrobiota</taxon>
        <taxon>Verrucomicrobiia</taxon>
        <taxon>Verrucomicrobiales</taxon>
        <taxon>Verrucomicrobiaceae</taxon>
        <taxon>Haloferula</taxon>
    </lineage>
</organism>
<dbReference type="Proteomes" id="UP001596472">
    <property type="component" value="Unassembled WGS sequence"/>
</dbReference>
<protein>
    <submittedName>
        <fullName evidence="2">PEP-CTERM sorting domain-containing protein</fullName>
    </submittedName>
</protein>
<keyword evidence="1" id="KW-0732">Signal</keyword>
<dbReference type="RefSeq" id="WP_379712240.1">
    <property type="nucleotide sequence ID" value="NZ_JBHTBS010000004.1"/>
</dbReference>
<keyword evidence="3" id="KW-1185">Reference proteome</keyword>
<proteinExistence type="predicted"/>
<dbReference type="EMBL" id="JBHTBS010000004">
    <property type="protein sequence ID" value="MFC7337707.1"/>
    <property type="molecule type" value="Genomic_DNA"/>
</dbReference>
<comment type="caution">
    <text evidence="2">The sequence shown here is derived from an EMBL/GenBank/DDBJ whole genome shotgun (WGS) entry which is preliminary data.</text>
</comment>
<evidence type="ECO:0000256" key="1">
    <source>
        <dbReference type="SAM" id="SignalP"/>
    </source>
</evidence>
<name>A0ABW2L5R4_9BACT</name>
<feature type="chain" id="PRO_5045378777" evidence="1">
    <location>
        <begin position="20"/>
        <end position="245"/>
    </location>
</feature>
<evidence type="ECO:0000313" key="3">
    <source>
        <dbReference type="Proteomes" id="UP001596472"/>
    </source>
</evidence>